<dbReference type="PANTHER" id="PTHR40763">
    <property type="entry name" value="MEMBRANE PROTEIN-RELATED"/>
    <property type="match status" value="1"/>
</dbReference>
<accession>A0ABT1JM93</accession>
<organism evidence="3 4">
    <name type="scientific">Actinoalloteichus caeruleus DSM 43889</name>
    <dbReference type="NCBI Taxonomy" id="1120930"/>
    <lineage>
        <taxon>Bacteria</taxon>
        <taxon>Bacillati</taxon>
        <taxon>Actinomycetota</taxon>
        <taxon>Actinomycetes</taxon>
        <taxon>Pseudonocardiales</taxon>
        <taxon>Pseudonocardiaceae</taxon>
        <taxon>Actinoalloteichus</taxon>
        <taxon>Actinoalloteichus cyanogriseus</taxon>
    </lineage>
</organism>
<feature type="transmembrane region" description="Helical" evidence="1">
    <location>
        <begin position="99"/>
        <end position="125"/>
    </location>
</feature>
<proteinExistence type="predicted"/>
<keyword evidence="1" id="KW-0472">Membrane</keyword>
<evidence type="ECO:0000313" key="3">
    <source>
        <dbReference type="EMBL" id="MCP2333655.1"/>
    </source>
</evidence>
<dbReference type="EMBL" id="AUBJ02000001">
    <property type="protein sequence ID" value="MCP2333655.1"/>
    <property type="molecule type" value="Genomic_DNA"/>
</dbReference>
<dbReference type="Proteomes" id="UP000791080">
    <property type="component" value="Unassembled WGS sequence"/>
</dbReference>
<dbReference type="InterPro" id="IPR012551">
    <property type="entry name" value="DUF1707_SHOCT-like"/>
</dbReference>
<dbReference type="Pfam" id="PF08044">
    <property type="entry name" value="DUF1707"/>
    <property type="match status" value="1"/>
</dbReference>
<evidence type="ECO:0000259" key="2">
    <source>
        <dbReference type="Pfam" id="PF08044"/>
    </source>
</evidence>
<keyword evidence="1" id="KW-0812">Transmembrane</keyword>
<feature type="domain" description="DUF1707" evidence="2">
    <location>
        <begin position="9"/>
        <end position="61"/>
    </location>
</feature>
<gene>
    <name evidence="3" type="ORF">G443_003925</name>
</gene>
<keyword evidence="4" id="KW-1185">Reference proteome</keyword>
<protein>
    <recommendedName>
        <fullName evidence="2">DUF1707 domain-containing protein</fullName>
    </recommendedName>
</protein>
<evidence type="ECO:0000313" key="4">
    <source>
        <dbReference type="Proteomes" id="UP000791080"/>
    </source>
</evidence>
<dbReference type="PANTHER" id="PTHR40763:SF4">
    <property type="entry name" value="DUF1707 DOMAIN-CONTAINING PROTEIN"/>
    <property type="match status" value="1"/>
</dbReference>
<reference evidence="3 4" key="1">
    <citation type="submission" date="2022-06" db="EMBL/GenBank/DDBJ databases">
        <title>Genomic Encyclopedia of Type Strains, Phase I: the one thousand microbial genomes (KMG-I) project.</title>
        <authorList>
            <person name="Kyrpides N."/>
        </authorList>
    </citation>
    <scope>NUCLEOTIDE SEQUENCE [LARGE SCALE GENOMIC DNA]</scope>
    <source>
        <strain evidence="3 4">DSM 43889</strain>
    </source>
</reference>
<keyword evidence="1" id="KW-1133">Transmembrane helix</keyword>
<comment type="caution">
    <text evidence="3">The sequence shown here is derived from an EMBL/GenBank/DDBJ whole genome shotgun (WGS) entry which is preliminary data.</text>
</comment>
<evidence type="ECO:0000256" key="1">
    <source>
        <dbReference type="SAM" id="Phobius"/>
    </source>
</evidence>
<sequence length="129" mass="14117">MEDFPSPDVRIGDAERAEAVRLLGEHLSAGRLGAEDYGDRAARASSAVTRGDLARLFVDLPEPRPEFLRPPPRPRGDVEPRRHGGTLDFGTVSTIAFCWVAGLAIAFVVRNPVVLLLPLVVTLVLRPRR</sequence>
<dbReference type="RefSeq" id="WP_030104804.1">
    <property type="nucleotide sequence ID" value="NZ_AUBJ02000001.1"/>
</dbReference>
<name>A0ABT1JM93_ACTCY</name>